<comment type="caution">
    <text evidence="2">The sequence shown here is derived from an EMBL/GenBank/DDBJ whole genome shotgun (WGS) entry which is preliminary data.</text>
</comment>
<protein>
    <submittedName>
        <fullName evidence="2">Uncharacterized protein</fullName>
    </submittedName>
</protein>
<evidence type="ECO:0000313" key="2">
    <source>
        <dbReference type="EMBL" id="KAK7368837.1"/>
    </source>
</evidence>
<gene>
    <name evidence="2" type="ORF">VNO80_10868</name>
</gene>
<name>A0AAN9RE82_PHACN</name>
<dbReference type="AlphaFoldDB" id="A0AAN9RE82"/>
<sequence>MDSNVICKRSNLPASSQGKGWHNHNASLSGSLEGLQCLLCILENALGLESFLAAEVSHRIVFLLLSTGLNRWSCEVLNGFGDRGLELLVYLLLGAIIKVRNRTALLLMKQNRFVVFCEPKMSLMENAAWSYANGAASTLSKVQSFCIVDP</sequence>
<keyword evidence="3" id="KW-1185">Reference proteome</keyword>
<evidence type="ECO:0000313" key="3">
    <source>
        <dbReference type="Proteomes" id="UP001374584"/>
    </source>
</evidence>
<dbReference type="EMBL" id="JAYMYR010000004">
    <property type="protein sequence ID" value="KAK7368837.1"/>
    <property type="molecule type" value="Genomic_DNA"/>
</dbReference>
<reference evidence="2 3" key="1">
    <citation type="submission" date="2024-01" db="EMBL/GenBank/DDBJ databases">
        <title>The genomes of 5 underutilized Papilionoideae crops provide insights into root nodulation and disease resistanc.</title>
        <authorList>
            <person name="Jiang F."/>
        </authorList>
    </citation>
    <scope>NUCLEOTIDE SEQUENCE [LARGE SCALE GENOMIC DNA]</scope>
    <source>
        <strain evidence="2">JINMINGXINNONG_FW02</strain>
        <tissue evidence="2">Leaves</tissue>
    </source>
</reference>
<accession>A0AAN9RE82</accession>
<proteinExistence type="predicted"/>
<organism evidence="2 3">
    <name type="scientific">Phaseolus coccineus</name>
    <name type="common">Scarlet runner bean</name>
    <name type="synonym">Phaseolus multiflorus</name>
    <dbReference type="NCBI Taxonomy" id="3886"/>
    <lineage>
        <taxon>Eukaryota</taxon>
        <taxon>Viridiplantae</taxon>
        <taxon>Streptophyta</taxon>
        <taxon>Embryophyta</taxon>
        <taxon>Tracheophyta</taxon>
        <taxon>Spermatophyta</taxon>
        <taxon>Magnoliopsida</taxon>
        <taxon>eudicotyledons</taxon>
        <taxon>Gunneridae</taxon>
        <taxon>Pentapetalae</taxon>
        <taxon>rosids</taxon>
        <taxon>fabids</taxon>
        <taxon>Fabales</taxon>
        <taxon>Fabaceae</taxon>
        <taxon>Papilionoideae</taxon>
        <taxon>50 kb inversion clade</taxon>
        <taxon>NPAAA clade</taxon>
        <taxon>indigoferoid/millettioid clade</taxon>
        <taxon>Phaseoleae</taxon>
        <taxon>Phaseolus</taxon>
    </lineage>
</organism>
<evidence type="ECO:0000256" key="1">
    <source>
        <dbReference type="SAM" id="MobiDB-lite"/>
    </source>
</evidence>
<feature type="region of interest" description="Disordered" evidence="1">
    <location>
        <begin position="1"/>
        <end position="20"/>
    </location>
</feature>
<dbReference type="Proteomes" id="UP001374584">
    <property type="component" value="Unassembled WGS sequence"/>
</dbReference>